<gene>
    <name evidence="1" type="ORF">llap_164</name>
</gene>
<proteinExistence type="predicted"/>
<keyword evidence="2" id="KW-1185">Reference proteome</keyword>
<dbReference type="Proteomes" id="UP000233556">
    <property type="component" value="Unassembled WGS sequence"/>
</dbReference>
<evidence type="ECO:0000313" key="2">
    <source>
        <dbReference type="Proteomes" id="UP000233556"/>
    </source>
</evidence>
<reference evidence="2" key="2">
    <citation type="submission" date="2017-12" db="EMBL/GenBank/DDBJ databases">
        <title>Genome sequence of the Bar-tailed Godwit (Limosa lapponica baueri).</title>
        <authorList>
            <person name="Lima N.C.B."/>
            <person name="Parody-Merino A.M."/>
            <person name="Battley P.F."/>
            <person name="Fidler A.E."/>
            <person name="Prosdocimi F."/>
        </authorList>
    </citation>
    <scope>NUCLEOTIDE SEQUENCE [LARGE SCALE GENOMIC DNA]</scope>
</reference>
<organism evidence="1 2">
    <name type="scientific">Limosa lapponica baueri</name>
    <dbReference type="NCBI Taxonomy" id="1758121"/>
    <lineage>
        <taxon>Eukaryota</taxon>
        <taxon>Metazoa</taxon>
        <taxon>Chordata</taxon>
        <taxon>Craniata</taxon>
        <taxon>Vertebrata</taxon>
        <taxon>Euteleostomi</taxon>
        <taxon>Archelosauria</taxon>
        <taxon>Archosauria</taxon>
        <taxon>Dinosauria</taxon>
        <taxon>Saurischia</taxon>
        <taxon>Theropoda</taxon>
        <taxon>Coelurosauria</taxon>
        <taxon>Aves</taxon>
        <taxon>Neognathae</taxon>
        <taxon>Neoaves</taxon>
        <taxon>Charadriiformes</taxon>
        <taxon>Scolopacidae</taxon>
        <taxon>Limosa</taxon>
    </lineage>
</organism>
<name>A0A2I0UU77_LIMLA</name>
<dbReference type="EMBL" id="KZ505636">
    <property type="protein sequence ID" value="PKU49611.1"/>
    <property type="molecule type" value="Genomic_DNA"/>
</dbReference>
<protein>
    <submittedName>
        <fullName evidence="1">Uncharacterized protein</fullName>
    </submittedName>
</protein>
<reference evidence="2" key="1">
    <citation type="submission" date="2017-11" db="EMBL/GenBank/DDBJ databases">
        <authorList>
            <person name="Lima N.C."/>
            <person name="Parody-Merino A.M."/>
            <person name="Battley P.F."/>
            <person name="Fidler A.E."/>
            <person name="Prosdocimi F."/>
        </authorList>
    </citation>
    <scope>NUCLEOTIDE SEQUENCE [LARGE SCALE GENOMIC DNA]</scope>
</reference>
<accession>A0A2I0UU77</accession>
<sequence length="67" mass="8197">MLEEARTKWTASTPRRYPEYPCGKILRKKIDLNQKRLVYLKTVKGVTVVQRREDQKYLFYLWYLSNL</sequence>
<evidence type="ECO:0000313" key="1">
    <source>
        <dbReference type="EMBL" id="PKU49611.1"/>
    </source>
</evidence>
<dbReference type="AlphaFoldDB" id="A0A2I0UU77"/>